<evidence type="ECO:0000313" key="1">
    <source>
        <dbReference type="EMBL" id="MDT9001468.1"/>
    </source>
</evidence>
<proteinExistence type="predicted"/>
<accession>A0ABU3PH75</accession>
<name>A0ABU3PH75_9BURK</name>
<evidence type="ECO:0000313" key="2">
    <source>
        <dbReference type="Proteomes" id="UP001246372"/>
    </source>
</evidence>
<dbReference type="RefSeq" id="WP_315652353.1">
    <property type="nucleotide sequence ID" value="NZ_JAVXZY010000009.1"/>
</dbReference>
<reference evidence="1" key="1">
    <citation type="submission" date="2023-09" db="EMBL/GenBank/DDBJ databases">
        <title>Paucibacter sp. APW11 Genome sequencing and assembly.</title>
        <authorList>
            <person name="Kim I."/>
        </authorList>
    </citation>
    <scope>NUCLEOTIDE SEQUENCE</scope>
    <source>
        <strain evidence="1">APW11</strain>
    </source>
</reference>
<keyword evidence="2" id="KW-1185">Reference proteome</keyword>
<dbReference type="EMBL" id="JAVXZY010000009">
    <property type="protein sequence ID" value="MDT9001468.1"/>
    <property type="molecule type" value="Genomic_DNA"/>
</dbReference>
<dbReference type="Proteomes" id="UP001246372">
    <property type="component" value="Unassembled WGS sequence"/>
</dbReference>
<organism evidence="1 2">
    <name type="scientific">Roseateles aquae</name>
    <dbReference type="NCBI Taxonomy" id="3077235"/>
    <lineage>
        <taxon>Bacteria</taxon>
        <taxon>Pseudomonadati</taxon>
        <taxon>Pseudomonadota</taxon>
        <taxon>Betaproteobacteria</taxon>
        <taxon>Burkholderiales</taxon>
        <taxon>Sphaerotilaceae</taxon>
        <taxon>Roseateles</taxon>
    </lineage>
</organism>
<protein>
    <submittedName>
        <fullName evidence="1">Uncharacterized protein</fullName>
    </submittedName>
</protein>
<gene>
    <name evidence="1" type="ORF">RQP53_19485</name>
</gene>
<comment type="caution">
    <text evidence="1">The sequence shown here is derived from an EMBL/GenBank/DDBJ whole genome shotgun (WGS) entry which is preliminary data.</text>
</comment>
<sequence length="120" mass="12912">MAQYPTELDDNSGPDDLGWMAPGYLATPAEALERIRQICAMHEELFGALFALMATHGSLPREILAAAIKQFRPDAQALSNEDLVGLLTATVNGGRQGFDAVMRTRRSTPRKAGAVPWAGS</sequence>